<evidence type="ECO:0000256" key="1">
    <source>
        <dbReference type="SAM" id="MobiDB-lite"/>
    </source>
</evidence>
<feature type="region of interest" description="Disordered" evidence="1">
    <location>
        <begin position="140"/>
        <end position="166"/>
    </location>
</feature>
<accession>A0AAW2CTE2</accession>
<evidence type="ECO:0000313" key="2">
    <source>
        <dbReference type="EMBL" id="KAL0000744.1"/>
    </source>
</evidence>
<dbReference type="Proteomes" id="UP001459277">
    <property type="component" value="Unassembled WGS sequence"/>
</dbReference>
<dbReference type="AlphaFoldDB" id="A0AAW2CTE2"/>
<comment type="caution">
    <text evidence="2">The sequence shown here is derived from an EMBL/GenBank/DDBJ whole genome shotgun (WGS) entry which is preliminary data.</text>
</comment>
<proteinExistence type="predicted"/>
<evidence type="ECO:0008006" key="4">
    <source>
        <dbReference type="Google" id="ProtNLM"/>
    </source>
</evidence>
<name>A0AAW2CTE2_9ROSI</name>
<reference evidence="2 3" key="1">
    <citation type="submission" date="2024-01" db="EMBL/GenBank/DDBJ databases">
        <title>A telomere-to-telomere, gap-free genome of sweet tea (Lithocarpus litseifolius).</title>
        <authorList>
            <person name="Zhou J."/>
        </authorList>
    </citation>
    <scope>NUCLEOTIDE SEQUENCE [LARGE SCALE GENOMIC DNA]</scope>
    <source>
        <strain evidence="2">Zhou-2022a</strain>
        <tissue evidence="2">Leaf</tissue>
    </source>
</reference>
<keyword evidence="3" id="KW-1185">Reference proteome</keyword>
<evidence type="ECO:0000313" key="3">
    <source>
        <dbReference type="Proteomes" id="UP001459277"/>
    </source>
</evidence>
<dbReference type="EMBL" id="JAZDWU010000005">
    <property type="protein sequence ID" value="KAL0000744.1"/>
    <property type="molecule type" value="Genomic_DNA"/>
</dbReference>
<protein>
    <recommendedName>
        <fullName evidence="4">Protein FAR1-RELATED SEQUENCE</fullName>
    </recommendedName>
</protein>
<sequence length="166" mass="18891">MVLFHRKIDQVQNKYILKRWSKNIKRSHTKVRINYNNQLVKLEAQRFDKMYKVFNEVVDLVVYSEDKCEKVVARILELKGEFKQEKLVCGSNEPISAGIPTDSTSCGDDLAISKETKNKLDLDNFPLQKACYDLSNEHPSNSIGKLGTNDVTKVGSPKLQEDGKGN</sequence>
<organism evidence="2 3">
    <name type="scientific">Lithocarpus litseifolius</name>
    <dbReference type="NCBI Taxonomy" id="425828"/>
    <lineage>
        <taxon>Eukaryota</taxon>
        <taxon>Viridiplantae</taxon>
        <taxon>Streptophyta</taxon>
        <taxon>Embryophyta</taxon>
        <taxon>Tracheophyta</taxon>
        <taxon>Spermatophyta</taxon>
        <taxon>Magnoliopsida</taxon>
        <taxon>eudicotyledons</taxon>
        <taxon>Gunneridae</taxon>
        <taxon>Pentapetalae</taxon>
        <taxon>rosids</taxon>
        <taxon>fabids</taxon>
        <taxon>Fagales</taxon>
        <taxon>Fagaceae</taxon>
        <taxon>Lithocarpus</taxon>
    </lineage>
</organism>
<gene>
    <name evidence="2" type="ORF">SO802_014525</name>
</gene>